<evidence type="ECO:0000313" key="1">
    <source>
        <dbReference type="EMBL" id="CUH63245.1"/>
    </source>
</evidence>
<dbReference type="Proteomes" id="UP000051887">
    <property type="component" value="Unassembled WGS sequence"/>
</dbReference>
<evidence type="ECO:0000313" key="4">
    <source>
        <dbReference type="Proteomes" id="UP000051887"/>
    </source>
</evidence>
<dbReference type="EMBL" id="CYSC01000027">
    <property type="protein sequence ID" value="CUH72007.1"/>
    <property type="molecule type" value="Genomic_DNA"/>
</dbReference>
<keyword evidence="3" id="KW-1185">Reference proteome</keyword>
<dbReference type="InterPro" id="IPR011008">
    <property type="entry name" value="Dimeric_a/b-barrel"/>
</dbReference>
<protein>
    <recommendedName>
        <fullName evidence="5">Antibiotic biosynthesis monooxygenase</fullName>
    </recommendedName>
</protein>
<evidence type="ECO:0000313" key="3">
    <source>
        <dbReference type="Proteomes" id="UP000051086"/>
    </source>
</evidence>
<dbReference type="SUPFAM" id="SSF54909">
    <property type="entry name" value="Dimeric alpha+beta barrel"/>
    <property type="match status" value="1"/>
</dbReference>
<dbReference type="Proteomes" id="UP000051086">
    <property type="component" value="Unassembled WGS sequence"/>
</dbReference>
<proteinExistence type="predicted"/>
<sequence length="105" mass="11132">MQDTTQNHVMETVLFKLKDGVTTDAFLKAAEASVTYVENCSGFISRRLSGAAGTQWVETIEWASLADAEAASAGLAAAEGIGDFLAAVDETSVAMHHTQVQLSLR</sequence>
<dbReference type="OrthoDB" id="1453400at2"/>
<accession>A0A0N7LXI6</accession>
<reference evidence="1 3" key="1">
    <citation type="submission" date="2015-09" db="EMBL/GenBank/DDBJ databases">
        <authorList>
            <person name="Rodrigo-Torres L."/>
            <person name="Arahal D.R."/>
        </authorList>
    </citation>
    <scope>NUCLEOTIDE SEQUENCE [LARGE SCALE GENOMIC DNA]</scope>
    <source>
        <strain evidence="1 3">CECT 5118</strain>
    </source>
</reference>
<reference evidence="2 4" key="2">
    <citation type="submission" date="2015-09" db="EMBL/GenBank/DDBJ databases">
        <authorList>
            <consortium name="Swine Surveillance"/>
        </authorList>
    </citation>
    <scope>NUCLEOTIDE SEQUENCE [LARGE SCALE GENOMIC DNA]</scope>
    <source>
        <strain evidence="2 4">5120</strain>
    </source>
</reference>
<name>A0A0N7LXI6_9RHOB</name>
<evidence type="ECO:0008006" key="5">
    <source>
        <dbReference type="Google" id="ProtNLM"/>
    </source>
</evidence>
<evidence type="ECO:0000313" key="2">
    <source>
        <dbReference type="EMBL" id="CUH72007.1"/>
    </source>
</evidence>
<dbReference type="EMBL" id="CYSB01000005">
    <property type="protein sequence ID" value="CUH63245.1"/>
    <property type="molecule type" value="Genomic_DNA"/>
</dbReference>
<dbReference type="RefSeq" id="WP_058243252.1">
    <property type="nucleotide sequence ID" value="NZ_CYSB01000005.1"/>
</dbReference>
<gene>
    <name evidence="1" type="ORF">TL5118_00388</name>
    <name evidence="2" type="ORF">TL5120_01803</name>
</gene>
<dbReference type="AlphaFoldDB" id="A0A0N7LXI6"/>
<organism evidence="2 4">
    <name type="scientific">Thalassovita autumnalis</name>
    <dbReference type="NCBI Taxonomy" id="2072972"/>
    <lineage>
        <taxon>Bacteria</taxon>
        <taxon>Pseudomonadati</taxon>
        <taxon>Pseudomonadota</taxon>
        <taxon>Alphaproteobacteria</taxon>
        <taxon>Rhodobacterales</taxon>
        <taxon>Roseobacteraceae</taxon>
        <taxon>Thalassovita</taxon>
    </lineage>
</organism>